<name>A0A564JCN1_9ENTR</name>
<evidence type="ECO:0000313" key="1">
    <source>
        <dbReference type="EMBL" id="VUS54343.1"/>
    </source>
</evidence>
<sequence>MSGLSPASLYLPDLKGRGFPRKDLVRKNGTTDGRTAMVYC</sequence>
<accession>A0A564JCN1</accession>
<gene>
    <name evidence="1" type="ORF">SB6408_04575</name>
</gene>
<reference evidence="1 2" key="1">
    <citation type="submission" date="2019-07" db="EMBL/GenBank/DDBJ databases">
        <authorList>
            <person name="Brisse S."/>
            <person name="Rodrigues C."/>
            <person name="Thorpe H."/>
        </authorList>
    </citation>
    <scope>NUCLEOTIDE SEQUENCE [LARGE SCALE GENOMIC DNA]</scope>
    <source>
        <strain evidence="1">SB6408</strain>
    </source>
</reference>
<organism evidence="1 2">
    <name type="scientific">Klebsiella spallanzanii</name>
    <dbReference type="NCBI Taxonomy" id="2587528"/>
    <lineage>
        <taxon>Bacteria</taxon>
        <taxon>Pseudomonadati</taxon>
        <taxon>Pseudomonadota</taxon>
        <taxon>Gammaproteobacteria</taxon>
        <taxon>Enterobacterales</taxon>
        <taxon>Enterobacteriaceae</taxon>
        <taxon>Klebsiella/Raoultella group</taxon>
        <taxon>Klebsiella</taxon>
    </lineage>
</organism>
<dbReference type="EMBL" id="CABGHF010000009">
    <property type="protein sequence ID" value="VUS54343.1"/>
    <property type="molecule type" value="Genomic_DNA"/>
</dbReference>
<dbReference type="AlphaFoldDB" id="A0A564JCN1"/>
<protein>
    <submittedName>
        <fullName evidence="1">Uncharacterized protein</fullName>
    </submittedName>
</protein>
<dbReference type="Proteomes" id="UP000318370">
    <property type="component" value="Unassembled WGS sequence"/>
</dbReference>
<proteinExistence type="predicted"/>
<evidence type="ECO:0000313" key="2">
    <source>
        <dbReference type="Proteomes" id="UP000318370"/>
    </source>
</evidence>